<comment type="caution">
    <text evidence="2">The sequence shown here is derived from an EMBL/GenBank/DDBJ whole genome shotgun (WGS) entry which is preliminary data.</text>
</comment>
<reference evidence="2" key="1">
    <citation type="submission" date="2020-04" db="EMBL/GenBank/DDBJ databases">
        <title>Hybrid Assembly of Korean Phytophthora infestans isolates.</title>
        <authorList>
            <person name="Prokchorchik M."/>
            <person name="Lee Y."/>
            <person name="Seo J."/>
            <person name="Cho J.-H."/>
            <person name="Park Y.-E."/>
            <person name="Jang D.-C."/>
            <person name="Im J.-S."/>
            <person name="Choi J.-G."/>
            <person name="Park H.-J."/>
            <person name="Lee G.-B."/>
            <person name="Lee Y.-G."/>
            <person name="Hong S.-Y."/>
            <person name="Cho K."/>
            <person name="Sohn K.H."/>
        </authorList>
    </citation>
    <scope>NUCLEOTIDE SEQUENCE</scope>
    <source>
        <strain evidence="2">KR_1_A1</strain>
    </source>
</reference>
<proteinExistence type="predicted"/>
<dbReference type="PANTHER" id="PTHR37558">
    <property type="entry name" value="HTH CENPB-TYPE DOMAIN-CONTAINING PROTEIN"/>
    <property type="match status" value="1"/>
</dbReference>
<dbReference type="EMBL" id="WSZM01000095">
    <property type="protein sequence ID" value="KAF4042877.1"/>
    <property type="molecule type" value="Genomic_DNA"/>
</dbReference>
<dbReference type="Gene3D" id="3.30.470.30">
    <property type="entry name" value="DNA ligase/mRNA capping enzyme"/>
    <property type="match status" value="1"/>
</dbReference>
<accession>A0A833WJ86</accession>
<evidence type="ECO:0000313" key="3">
    <source>
        <dbReference type="Proteomes" id="UP000602510"/>
    </source>
</evidence>
<keyword evidence="3" id="KW-1185">Reference proteome</keyword>
<evidence type="ECO:0000256" key="1">
    <source>
        <dbReference type="SAM" id="MobiDB-lite"/>
    </source>
</evidence>
<evidence type="ECO:0000313" key="2">
    <source>
        <dbReference type="EMBL" id="KAF4042877.1"/>
    </source>
</evidence>
<gene>
    <name evidence="2" type="ORF">GN244_ATG04796</name>
</gene>
<feature type="region of interest" description="Disordered" evidence="1">
    <location>
        <begin position="205"/>
        <end position="257"/>
    </location>
</feature>
<feature type="compositionally biased region" description="Basic and acidic residues" evidence="1">
    <location>
        <begin position="159"/>
        <end position="182"/>
    </location>
</feature>
<feature type="region of interest" description="Disordered" evidence="1">
    <location>
        <begin position="159"/>
        <end position="186"/>
    </location>
</feature>
<name>A0A833WJ86_PHYIN</name>
<organism evidence="2 3">
    <name type="scientific">Phytophthora infestans</name>
    <name type="common">Potato late blight agent</name>
    <name type="synonym">Botrytis infestans</name>
    <dbReference type="NCBI Taxonomy" id="4787"/>
    <lineage>
        <taxon>Eukaryota</taxon>
        <taxon>Sar</taxon>
        <taxon>Stramenopiles</taxon>
        <taxon>Oomycota</taxon>
        <taxon>Peronosporomycetes</taxon>
        <taxon>Peronosporales</taxon>
        <taxon>Peronosporaceae</taxon>
        <taxon>Phytophthora</taxon>
    </lineage>
</organism>
<dbReference type="Proteomes" id="UP000602510">
    <property type="component" value="Unassembled WGS sequence"/>
</dbReference>
<dbReference type="AlphaFoldDB" id="A0A833WJ86"/>
<dbReference type="PANTHER" id="PTHR37558:SF1">
    <property type="entry name" value="HTH CENPB-TYPE DOMAIN-CONTAINING PROTEIN"/>
    <property type="match status" value="1"/>
</dbReference>
<sequence>MQCSSELINLCARRKTRGDAKTSGRGGLAEVASVVLHATSPEISTEAVTPVPATKPKRKKFSISDDIILLRQVVTDTPFASGRGALMDAWEALAVKVRKVDGFAKTELKGKAAQDHFTSLIQAHRHWDNKSTSLSGASEDYKERKQLLDEALLLVDEKARDDASKAESKREKRMRTRTDGKDGGSAAKKKLKYTVYDLIHEDNELEREEKATERREKLEERRREREQEREDRHKEREEDRTEREAARAHQPELAKPENERMNFCTPYAVAVRKMTAKTFLMLLKVVQQSALTQHGTGIPSPLHLPLKVDAHAVGCSSHQEPLDEETGGR</sequence>
<protein>
    <submittedName>
        <fullName evidence="2">Uncharacterized protein</fullName>
    </submittedName>
</protein>
<dbReference type="Gene3D" id="3.30.1490.70">
    <property type="match status" value="1"/>
</dbReference>